<dbReference type="Proteomes" id="UP000475325">
    <property type="component" value="Unassembled WGS sequence"/>
</dbReference>
<dbReference type="Pfam" id="PF16815">
    <property type="entry name" value="HRI1"/>
    <property type="match status" value="1"/>
</dbReference>
<dbReference type="InterPro" id="IPR038744">
    <property type="entry name" value="Hri1_N"/>
</dbReference>
<evidence type="ECO:0000256" key="3">
    <source>
        <dbReference type="ARBA" id="ARBA00005229"/>
    </source>
</evidence>
<gene>
    <name evidence="8" type="ORF">TWF102_001242</name>
</gene>
<evidence type="ECO:0000256" key="4">
    <source>
        <dbReference type="ARBA" id="ARBA00017063"/>
    </source>
</evidence>
<reference evidence="8 9" key="1">
    <citation type="submission" date="2019-06" db="EMBL/GenBank/DDBJ databases">
        <authorList>
            <person name="Palmer J.M."/>
        </authorList>
    </citation>
    <scope>NUCLEOTIDE SEQUENCE [LARGE SCALE GENOMIC DNA]</scope>
    <source>
        <strain evidence="8 9">TWF102</strain>
    </source>
</reference>
<evidence type="ECO:0000256" key="5">
    <source>
        <dbReference type="ARBA" id="ARBA00022490"/>
    </source>
</evidence>
<evidence type="ECO:0000256" key="6">
    <source>
        <dbReference type="ARBA" id="ARBA00023242"/>
    </source>
</evidence>
<feature type="region of interest" description="Disordered" evidence="7">
    <location>
        <begin position="36"/>
        <end position="58"/>
    </location>
</feature>
<evidence type="ECO:0000256" key="2">
    <source>
        <dbReference type="ARBA" id="ARBA00004496"/>
    </source>
</evidence>
<dbReference type="EMBL" id="WIQW01000117">
    <property type="protein sequence ID" value="KAF3082274.1"/>
    <property type="molecule type" value="Genomic_DNA"/>
</dbReference>
<dbReference type="GO" id="GO:0005737">
    <property type="term" value="C:cytoplasm"/>
    <property type="evidence" value="ECO:0007669"/>
    <property type="project" value="UniProtKB-SubCell"/>
</dbReference>
<dbReference type="AlphaFoldDB" id="A0A7C8IYH3"/>
<comment type="subcellular location">
    <subcellularLocation>
        <location evidence="2">Cytoplasm</location>
    </subcellularLocation>
    <subcellularLocation>
        <location evidence="1">Nucleus</location>
    </subcellularLocation>
</comment>
<dbReference type="GO" id="GO:0005634">
    <property type="term" value="C:nucleus"/>
    <property type="evidence" value="ECO:0007669"/>
    <property type="project" value="UniProtKB-SubCell"/>
</dbReference>
<proteinExistence type="inferred from homology"/>
<evidence type="ECO:0000256" key="7">
    <source>
        <dbReference type="SAM" id="MobiDB-lite"/>
    </source>
</evidence>
<evidence type="ECO:0000256" key="1">
    <source>
        <dbReference type="ARBA" id="ARBA00004123"/>
    </source>
</evidence>
<evidence type="ECO:0000313" key="9">
    <source>
        <dbReference type="Proteomes" id="UP000475325"/>
    </source>
</evidence>
<dbReference type="InterPro" id="IPR031818">
    <property type="entry name" value="Hri1"/>
</dbReference>
<dbReference type="InterPro" id="IPR043047">
    <property type="entry name" value="Hri1_N_sf"/>
</dbReference>
<organism evidence="8 9">
    <name type="scientific">Orbilia oligospora</name>
    <name type="common">Nematode-trapping fungus</name>
    <name type="synonym">Arthrobotrys oligospora</name>
    <dbReference type="NCBI Taxonomy" id="2813651"/>
    <lineage>
        <taxon>Eukaryota</taxon>
        <taxon>Fungi</taxon>
        <taxon>Dikarya</taxon>
        <taxon>Ascomycota</taxon>
        <taxon>Pezizomycotina</taxon>
        <taxon>Orbiliomycetes</taxon>
        <taxon>Orbiliales</taxon>
        <taxon>Orbiliaceae</taxon>
        <taxon>Orbilia</taxon>
    </lineage>
</organism>
<evidence type="ECO:0000313" key="8">
    <source>
        <dbReference type="EMBL" id="KAF3082274.1"/>
    </source>
</evidence>
<accession>A0A7C8IYH3</accession>
<comment type="similarity">
    <text evidence="3">Belongs to the HRI1 family.</text>
</comment>
<protein>
    <recommendedName>
        <fullName evidence="4">Protein HRI1</fullName>
    </recommendedName>
</protein>
<keyword evidence="5" id="KW-0963">Cytoplasm</keyword>
<sequence length="314" mass="35252">MGDAHLCGASPILLWNSRQKIVRCVAGIFSKPFSDFPSPPRADRQTQLQAPYHPPRPSKMSISIRLGISWAPSFQTSEPTDTLVLTGKTYFVDQRLFPPLTPTTPTSSPISWAFAGTRSSHPVPNKPGYTQCSWTHLVSSVPFKKEDEKPTDEGILGPHPAWPDNPIYALETGRMVNPDTGLMTDYKEYWQDNDAKEGEEVVFWEYGSDEVGPEDRGFVGIVGRSALGLGRISGQFWTWRAEKGEYGNWKLERSVLERDGRRRGWGLLNLEFDSIVLRTTTVDDEVVSGRGFDGEGEEPKRIWVPKEAWKVPAK</sequence>
<dbReference type="Gene3D" id="2.40.128.320">
    <property type="entry name" value="Protein HRI1, N-terminal domain"/>
    <property type="match status" value="1"/>
</dbReference>
<dbReference type="CDD" id="cd11692">
    <property type="entry name" value="HRI1_N_like"/>
    <property type="match status" value="1"/>
</dbReference>
<comment type="caution">
    <text evidence="8">The sequence shown here is derived from an EMBL/GenBank/DDBJ whole genome shotgun (WGS) entry which is preliminary data.</text>
</comment>
<keyword evidence="6" id="KW-0539">Nucleus</keyword>
<name>A0A7C8IYH3_ORBOL</name>